<evidence type="ECO:0000313" key="3">
    <source>
        <dbReference type="EMBL" id="VFK29473.1"/>
    </source>
</evidence>
<evidence type="ECO:0000313" key="2">
    <source>
        <dbReference type="EMBL" id="VFK28343.1"/>
    </source>
</evidence>
<dbReference type="AlphaFoldDB" id="A0A451B922"/>
<keyword evidence="1" id="KW-0812">Transmembrane</keyword>
<protein>
    <submittedName>
        <fullName evidence="4">Uncharacterized protein</fullName>
    </submittedName>
</protein>
<sequence>MSESDIITLYVLINEKIYKLWEFYVLGHLAMVGWYMSVDQDKINRAKKTLTITYVVLFGGLYLFFLESYNELTQIQQDLKSCVTIEGIPTDGYIYKILEFDVSSDRCIRTTVIYLISFICSMYLLFGKTLTSNMRRE</sequence>
<reference evidence="4" key="1">
    <citation type="submission" date="2019-02" db="EMBL/GenBank/DDBJ databases">
        <authorList>
            <person name="Gruber-Vodicka R. H."/>
            <person name="Seah K. B. B."/>
        </authorList>
    </citation>
    <scope>NUCLEOTIDE SEQUENCE</scope>
    <source>
        <strain evidence="2">BECK_BZ197</strain>
        <strain evidence="4">BECK_BZ198</strain>
        <strain evidence="3">BECK_BZ199</strain>
    </source>
</reference>
<accession>A0A451B922</accession>
<feature type="transmembrane region" description="Helical" evidence="1">
    <location>
        <begin position="108"/>
        <end position="126"/>
    </location>
</feature>
<proteinExistence type="predicted"/>
<feature type="transmembrane region" description="Helical" evidence="1">
    <location>
        <begin position="20"/>
        <end position="37"/>
    </location>
</feature>
<feature type="transmembrane region" description="Helical" evidence="1">
    <location>
        <begin position="49"/>
        <end position="66"/>
    </location>
</feature>
<dbReference type="EMBL" id="CAADFQ010000010">
    <property type="protein sequence ID" value="VFK29473.1"/>
    <property type="molecule type" value="Genomic_DNA"/>
</dbReference>
<keyword evidence="1" id="KW-0472">Membrane</keyword>
<dbReference type="EMBL" id="CAADFO010000036">
    <property type="protein sequence ID" value="VFK28343.1"/>
    <property type="molecule type" value="Genomic_DNA"/>
</dbReference>
<evidence type="ECO:0000256" key="1">
    <source>
        <dbReference type="SAM" id="Phobius"/>
    </source>
</evidence>
<dbReference type="EMBL" id="CAADGH010000010">
    <property type="protein sequence ID" value="VFK74793.1"/>
    <property type="molecule type" value="Genomic_DNA"/>
</dbReference>
<evidence type="ECO:0000313" key="4">
    <source>
        <dbReference type="EMBL" id="VFK74793.1"/>
    </source>
</evidence>
<name>A0A451B922_9GAMM</name>
<organism evidence="4">
    <name type="scientific">Candidatus Kentrum sp. MB</name>
    <dbReference type="NCBI Taxonomy" id="2138164"/>
    <lineage>
        <taxon>Bacteria</taxon>
        <taxon>Pseudomonadati</taxon>
        <taxon>Pseudomonadota</taxon>
        <taxon>Gammaproteobacteria</taxon>
        <taxon>Candidatus Kentrum</taxon>
    </lineage>
</organism>
<gene>
    <name evidence="2" type="ORF">BECKMB1821G_GA0114241_103620</name>
    <name evidence="4" type="ORF">BECKMB1821H_GA0114242_101019</name>
    <name evidence="3" type="ORF">BECKMB1821I_GA0114274_101019</name>
</gene>
<keyword evidence="1" id="KW-1133">Transmembrane helix</keyword>